<evidence type="ECO:0000313" key="2">
    <source>
        <dbReference type="Proteomes" id="UP001159427"/>
    </source>
</evidence>
<accession>A0ABN8QB03</accession>
<dbReference type="Proteomes" id="UP001159427">
    <property type="component" value="Unassembled WGS sequence"/>
</dbReference>
<sequence length="151" mass="16694">MDEAECKAEFPVQKNDLHRLANALQIPGTLKCYQGTVCDGMEGLCMLLRRLSYPCRFNDMISRFGRPVPELCMITNPVMDFIYVTHGHRITQWNPAMLNPGFLKQYAAAIAGKGGAPKTTALVLLMARCVLSPNRVSSRGLYIMGIEGSTP</sequence>
<dbReference type="EMBL" id="CALNXI010001227">
    <property type="protein sequence ID" value="CAH3160945.1"/>
    <property type="molecule type" value="Genomic_DNA"/>
</dbReference>
<reference evidence="1 2" key="1">
    <citation type="submission" date="2022-05" db="EMBL/GenBank/DDBJ databases">
        <authorList>
            <consortium name="Genoscope - CEA"/>
            <person name="William W."/>
        </authorList>
    </citation>
    <scope>NUCLEOTIDE SEQUENCE [LARGE SCALE GENOMIC DNA]</scope>
</reference>
<protein>
    <submittedName>
        <fullName evidence="1">Uncharacterized protein</fullName>
    </submittedName>
</protein>
<proteinExistence type="predicted"/>
<evidence type="ECO:0000313" key="1">
    <source>
        <dbReference type="EMBL" id="CAH3160945.1"/>
    </source>
</evidence>
<comment type="caution">
    <text evidence="1">The sequence shown here is derived from an EMBL/GenBank/DDBJ whole genome shotgun (WGS) entry which is preliminary data.</text>
</comment>
<organism evidence="1 2">
    <name type="scientific">Porites evermanni</name>
    <dbReference type="NCBI Taxonomy" id="104178"/>
    <lineage>
        <taxon>Eukaryota</taxon>
        <taxon>Metazoa</taxon>
        <taxon>Cnidaria</taxon>
        <taxon>Anthozoa</taxon>
        <taxon>Hexacorallia</taxon>
        <taxon>Scleractinia</taxon>
        <taxon>Fungiina</taxon>
        <taxon>Poritidae</taxon>
        <taxon>Porites</taxon>
    </lineage>
</organism>
<keyword evidence="2" id="KW-1185">Reference proteome</keyword>
<name>A0ABN8QB03_9CNID</name>
<dbReference type="PANTHER" id="PTHR34615">
    <property type="entry name" value="PX DOMAIN-CONTAINING PROTEIN"/>
    <property type="match status" value="1"/>
</dbReference>
<gene>
    <name evidence="1" type="ORF">PEVE_00003750</name>
</gene>
<dbReference type="PANTHER" id="PTHR34615:SF1">
    <property type="entry name" value="PX DOMAIN-CONTAINING PROTEIN"/>
    <property type="match status" value="1"/>
</dbReference>